<sequence>MTGRDRISAALGHREADRVPYDLGGTTVTAITRNAYVKAMKMRGLKEDFGFENIDPIQQIVTPDEEILDYLKADARRIGAQRIVDYPDNRKVRGKVIEVVDFYGCRWQHDPEKDIYFNQVSFPLEKYDTLSEAIQYLTGTDWDAYASSVRQDLDGQIEFVGEYCGIADRNTAGLTENSLRIRGYEKWYIDTLVDLPGVEALLDRIVEDKIRYWDIIIEWALSTGNEDKIQVVSECDDLGSQSSTILEVDKLRQVV</sequence>
<dbReference type="EMBL" id="BARW01008664">
    <property type="protein sequence ID" value="GAI86484.1"/>
    <property type="molecule type" value="Genomic_DNA"/>
</dbReference>
<protein>
    <submittedName>
        <fullName evidence="1">Uncharacterized protein</fullName>
    </submittedName>
</protein>
<gene>
    <name evidence="1" type="ORF">S12H4_17679</name>
</gene>
<dbReference type="AlphaFoldDB" id="X1U2I9"/>
<evidence type="ECO:0000313" key="1">
    <source>
        <dbReference type="EMBL" id="GAI86484.1"/>
    </source>
</evidence>
<name>X1U2I9_9ZZZZ</name>
<dbReference type="InterPro" id="IPR038071">
    <property type="entry name" value="UROD/MetE-like_sf"/>
</dbReference>
<feature type="non-terminal residue" evidence="1">
    <location>
        <position position="255"/>
    </location>
</feature>
<dbReference type="Gene3D" id="3.20.20.210">
    <property type="match status" value="1"/>
</dbReference>
<organism evidence="1">
    <name type="scientific">marine sediment metagenome</name>
    <dbReference type="NCBI Taxonomy" id="412755"/>
    <lineage>
        <taxon>unclassified sequences</taxon>
        <taxon>metagenomes</taxon>
        <taxon>ecological metagenomes</taxon>
    </lineage>
</organism>
<reference evidence="1" key="1">
    <citation type="journal article" date="2014" name="Front. Microbiol.">
        <title>High frequency of phylogenetically diverse reductive dehalogenase-homologous genes in deep subseafloor sedimentary metagenomes.</title>
        <authorList>
            <person name="Kawai M."/>
            <person name="Futagami T."/>
            <person name="Toyoda A."/>
            <person name="Takaki Y."/>
            <person name="Nishi S."/>
            <person name="Hori S."/>
            <person name="Arai W."/>
            <person name="Tsubouchi T."/>
            <person name="Morono Y."/>
            <person name="Uchiyama I."/>
            <person name="Ito T."/>
            <person name="Fujiyama A."/>
            <person name="Inagaki F."/>
            <person name="Takami H."/>
        </authorList>
    </citation>
    <scope>NUCLEOTIDE SEQUENCE</scope>
    <source>
        <strain evidence="1">Expedition CK06-06</strain>
    </source>
</reference>
<comment type="caution">
    <text evidence="1">The sequence shown here is derived from an EMBL/GenBank/DDBJ whole genome shotgun (WGS) entry which is preliminary data.</text>
</comment>
<proteinExistence type="predicted"/>
<accession>X1U2I9</accession>